<feature type="chain" id="PRO_5035212759" evidence="1">
    <location>
        <begin position="23"/>
        <end position="144"/>
    </location>
</feature>
<gene>
    <name evidence="2" type="ORF">FGO68_gene4302</name>
</gene>
<dbReference type="Proteomes" id="UP000785679">
    <property type="component" value="Unassembled WGS sequence"/>
</dbReference>
<proteinExistence type="predicted"/>
<organism evidence="2 3">
    <name type="scientific">Halteria grandinella</name>
    <dbReference type="NCBI Taxonomy" id="5974"/>
    <lineage>
        <taxon>Eukaryota</taxon>
        <taxon>Sar</taxon>
        <taxon>Alveolata</taxon>
        <taxon>Ciliophora</taxon>
        <taxon>Intramacronucleata</taxon>
        <taxon>Spirotrichea</taxon>
        <taxon>Stichotrichia</taxon>
        <taxon>Sporadotrichida</taxon>
        <taxon>Halteriidae</taxon>
        <taxon>Halteria</taxon>
    </lineage>
</organism>
<accession>A0A8J8NIT4</accession>
<evidence type="ECO:0000313" key="2">
    <source>
        <dbReference type="EMBL" id="TNV75444.1"/>
    </source>
</evidence>
<name>A0A8J8NIT4_HALGN</name>
<dbReference type="EMBL" id="RRYP01015580">
    <property type="protein sequence ID" value="TNV75444.1"/>
    <property type="molecule type" value="Genomic_DNA"/>
</dbReference>
<reference evidence="2" key="1">
    <citation type="submission" date="2019-06" db="EMBL/GenBank/DDBJ databases">
        <authorList>
            <person name="Zheng W."/>
        </authorList>
    </citation>
    <scope>NUCLEOTIDE SEQUENCE</scope>
    <source>
        <strain evidence="2">QDHG01</strain>
    </source>
</reference>
<keyword evidence="1" id="KW-0732">Signal</keyword>
<sequence>MKLLTYASLVSLLSVLPPPTAACGLDCPSDQHCFDWGPYDQCVWNDCDANKQCPPGHTCNGYQCVRNAHCDSDVDCPKELRCLFVNDIYKKKCWDPNIPTTCTFQNDCAAWGAICVPLDPAPGTSYQCLYPDQPNAQVSENVLQ</sequence>
<evidence type="ECO:0000313" key="3">
    <source>
        <dbReference type="Proteomes" id="UP000785679"/>
    </source>
</evidence>
<feature type="signal peptide" evidence="1">
    <location>
        <begin position="1"/>
        <end position="22"/>
    </location>
</feature>
<protein>
    <submittedName>
        <fullName evidence="2">Uncharacterized protein</fullName>
    </submittedName>
</protein>
<keyword evidence="3" id="KW-1185">Reference proteome</keyword>
<evidence type="ECO:0000256" key="1">
    <source>
        <dbReference type="SAM" id="SignalP"/>
    </source>
</evidence>
<dbReference type="AlphaFoldDB" id="A0A8J8NIT4"/>
<comment type="caution">
    <text evidence="2">The sequence shown here is derived from an EMBL/GenBank/DDBJ whole genome shotgun (WGS) entry which is preliminary data.</text>
</comment>